<accession>A0A1M5J704</accession>
<dbReference type="STRING" id="280093.SAMN05443373_101558"/>
<dbReference type="Pfam" id="PF10988">
    <property type="entry name" value="DUF2807"/>
    <property type="match status" value="1"/>
</dbReference>
<proteinExistence type="predicted"/>
<evidence type="ECO:0000313" key="5">
    <source>
        <dbReference type="Proteomes" id="UP000237771"/>
    </source>
</evidence>
<evidence type="ECO:0000313" key="4">
    <source>
        <dbReference type="Proteomes" id="UP000184384"/>
    </source>
</evidence>
<evidence type="ECO:0000313" key="2">
    <source>
        <dbReference type="EMBL" id="PRZ28265.1"/>
    </source>
</evidence>
<dbReference type="Gene3D" id="2.160.20.120">
    <property type="match status" value="1"/>
</dbReference>
<dbReference type="PROSITE" id="PS51257">
    <property type="entry name" value="PROKAR_LIPOPROTEIN"/>
    <property type="match status" value="1"/>
</dbReference>
<dbReference type="OrthoDB" id="1422484at2"/>
<evidence type="ECO:0000313" key="3">
    <source>
        <dbReference type="EMBL" id="SHG36396.1"/>
    </source>
</evidence>
<protein>
    <submittedName>
        <fullName evidence="2">Autotransporter adhesin-like protein</fullName>
    </submittedName>
    <submittedName>
        <fullName evidence="3">Putative auto-transporter adhesin, head GIN domain</fullName>
    </submittedName>
</protein>
<keyword evidence="5" id="KW-1185">Reference proteome</keyword>
<dbReference type="InterPro" id="IPR021255">
    <property type="entry name" value="DUF2807"/>
</dbReference>
<dbReference type="RefSeq" id="WP_072939477.1">
    <property type="nucleotide sequence ID" value="NZ_FQWO01000001.1"/>
</dbReference>
<gene>
    <name evidence="2" type="ORF">BC624_101558</name>
    <name evidence="3" type="ORF">SAMN05443373_101558</name>
</gene>
<dbReference type="EMBL" id="PVUB01000001">
    <property type="protein sequence ID" value="PRZ28265.1"/>
    <property type="molecule type" value="Genomic_DNA"/>
</dbReference>
<dbReference type="AlphaFoldDB" id="A0A1M5J704"/>
<reference evidence="4" key="1">
    <citation type="submission" date="2016-11" db="EMBL/GenBank/DDBJ databases">
        <authorList>
            <person name="Varghese N."/>
            <person name="Submissions S."/>
        </authorList>
    </citation>
    <scope>NUCLEOTIDE SEQUENCE [LARGE SCALE GENOMIC DNA]</scope>
    <source>
        <strain evidence="4">DSM 19729</strain>
    </source>
</reference>
<organism evidence="3 4">
    <name type="scientific">Flavobacterium granuli</name>
    <dbReference type="NCBI Taxonomy" id="280093"/>
    <lineage>
        <taxon>Bacteria</taxon>
        <taxon>Pseudomonadati</taxon>
        <taxon>Bacteroidota</taxon>
        <taxon>Flavobacteriia</taxon>
        <taxon>Flavobacteriales</taxon>
        <taxon>Flavobacteriaceae</taxon>
        <taxon>Flavobacterium</taxon>
    </lineage>
</organism>
<feature type="domain" description="Putative auto-transporter adhesin head GIN" evidence="1">
    <location>
        <begin position="49"/>
        <end position="227"/>
    </location>
</feature>
<reference evidence="3" key="2">
    <citation type="submission" date="2016-11" db="EMBL/GenBank/DDBJ databases">
        <authorList>
            <person name="Jaros S."/>
            <person name="Januszkiewicz K."/>
            <person name="Wedrychowicz H."/>
        </authorList>
    </citation>
    <scope>NUCLEOTIDE SEQUENCE [LARGE SCALE GENOMIC DNA]</scope>
    <source>
        <strain evidence="3">DSM 19729</strain>
    </source>
</reference>
<sequence length="246" mass="25773">MLKIITIITKFILVALTALLFASCNHSINLKSIKGSGTVTTEKRAVDGEFKSVEVSNAIDLVIEQSDKTEVIVEADDNLQQSISTKVENGVLVIGCDYNSFVNIESKKVTVRMPVIEELSASSASSVSSINTLKGENINLRASSASSMNLNIKSDYISSKSSSGSTITISGLALNLKATASSGSEINAADLLVNDVEAKSSSGASIRLHPIVSLNARASSGSSISYNTIPKSIEKRSSSGGSISHN</sequence>
<reference evidence="2 5" key="3">
    <citation type="submission" date="2018-03" db="EMBL/GenBank/DDBJ databases">
        <title>Genomic Encyclopedia of Archaeal and Bacterial Type Strains, Phase II (KMG-II): from individual species to whole genera.</title>
        <authorList>
            <person name="Goeker M."/>
        </authorList>
    </citation>
    <scope>NUCLEOTIDE SEQUENCE [LARGE SCALE GENOMIC DNA]</scope>
    <source>
        <strain evidence="2 5">DSM 17797</strain>
    </source>
</reference>
<evidence type="ECO:0000259" key="1">
    <source>
        <dbReference type="Pfam" id="PF10988"/>
    </source>
</evidence>
<dbReference type="EMBL" id="FQWO01000001">
    <property type="protein sequence ID" value="SHG36396.1"/>
    <property type="molecule type" value="Genomic_DNA"/>
</dbReference>
<dbReference type="Proteomes" id="UP000237771">
    <property type="component" value="Unassembled WGS sequence"/>
</dbReference>
<dbReference type="Proteomes" id="UP000184384">
    <property type="component" value="Unassembled WGS sequence"/>
</dbReference>
<name>A0A1M5J704_9FLAO</name>